<dbReference type="AlphaFoldDB" id="A0AA38TSX6"/>
<reference evidence="1" key="1">
    <citation type="submission" date="2023-03" db="EMBL/GenBank/DDBJ databases">
        <title>Chromosome-scale reference genome and RAD-based genetic map of yellow starthistle (Centaurea solstitialis) reveal putative structural variation and QTLs associated with invader traits.</title>
        <authorList>
            <person name="Reatini B."/>
            <person name="Cang F.A."/>
            <person name="Jiang Q."/>
            <person name="Mckibben M.T.W."/>
            <person name="Barker M.S."/>
            <person name="Rieseberg L.H."/>
            <person name="Dlugosch K.M."/>
        </authorList>
    </citation>
    <scope>NUCLEOTIDE SEQUENCE</scope>
    <source>
        <strain evidence="1">CAN-66</strain>
        <tissue evidence="1">Leaf</tissue>
    </source>
</reference>
<keyword evidence="2" id="KW-1185">Reference proteome</keyword>
<dbReference type="Proteomes" id="UP001172457">
    <property type="component" value="Chromosome 1"/>
</dbReference>
<name>A0AA38TSX6_9ASTR</name>
<gene>
    <name evidence="1" type="ORF">OSB04_001505</name>
</gene>
<comment type="caution">
    <text evidence="1">The sequence shown here is derived from an EMBL/GenBank/DDBJ whole genome shotgun (WGS) entry which is preliminary data.</text>
</comment>
<sequence>MIPIPIISLSRTMSASMIPQSLGSADMFFFQHLIYHLTSLNLITYPHLQTTNHLIHHQHQSNPQQITSPFTTSTPNISFKYPNPSHFNKSNTSFFCYLLHITNNHRYNAQLVAKGFHQQLGVNYTRRSTLSLNQRQFISSYR</sequence>
<dbReference type="EMBL" id="JARYMX010000001">
    <property type="protein sequence ID" value="KAJ9565539.1"/>
    <property type="molecule type" value="Genomic_DNA"/>
</dbReference>
<organism evidence="1 2">
    <name type="scientific">Centaurea solstitialis</name>
    <name type="common">yellow star-thistle</name>
    <dbReference type="NCBI Taxonomy" id="347529"/>
    <lineage>
        <taxon>Eukaryota</taxon>
        <taxon>Viridiplantae</taxon>
        <taxon>Streptophyta</taxon>
        <taxon>Embryophyta</taxon>
        <taxon>Tracheophyta</taxon>
        <taxon>Spermatophyta</taxon>
        <taxon>Magnoliopsida</taxon>
        <taxon>eudicotyledons</taxon>
        <taxon>Gunneridae</taxon>
        <taxon>Pentapetalae</taxon>
        <taxon>asterids</taxon>
        <taxon>campanulids</taxon>
        <taxon>Asterales</taxon>
        <taxon>Asteraceae</taxon>
        <taxon>Carduoideae</taxon>
        <taxon>Cardueae</taxon>
        <taxon>Centaureinae</taxon>
        <taxon>Centaurea</taxon>
    </lineage>
</organism>
<accession>A0AA38TSX6</accession>
<evidence type="ECO:0000313" key="2">
    <source>
        <dbReference type="Proteomes" id="UP001172457"/>
    </source>
</evidence>
<evidence type="ECO:0000313" key="1">
    <source>
        <dbReference type="EMBL" id="KAJ9565539.1"/>
    </source>
</evidence>
<proteinExistence type="predicted"/>
<protein>
    <submittedName>
        <fullName evidence="1">Uncharacterized protein</fullName>
    </submittedName>
</protein>